<feature type="transmembrane region" description="Helical" evidence="6">
    <location>
        <begin position="204"/>
        <end position="224"/>
    </location>
</feature>
<dbReference type="Proteomes" id="UP001501444">
    <property type="component" value="Unassembled WGS sequence"/>
</dbReference>
<feature type="active site" description="Charge relay system" evidence="5">
    <location>
        <position position="698"/>
    </location>
</feature>
<protein>
    <recommendedName>
        <fullName evidence="7">Peptidase S8/S53 domain-containing protein</fullName>
    </recommendedName>
</protein>
<accession>A0ABN3HEY3</accession>
<dbReference type="Pfam" id="PF00082">
    <property type="entry name" value="Peptidase_S8"/>
    <property type="match status" value="1"/>
</dbReference>
<keyword evidence="9" id="KW-1185">Reference proteome</keyword>
<evidence type="ECO:0000256" key="1">
    <source>
        <dbReference type="ARBA" id="ARBA00011073"/>
    </source>
</evidence>
<comment type="similarity">
    <text evidence="1 5">Belongs to the peptidase S8 family.</text>
</comment>
<feature type="transmembrane region" description="Helical" evidence="6">
    <location>
        <begin position="170"/>
        <end position="192"/>
    </location>
</feature>
<evidence type="ECO:0000259" key="7">
    <source>
        <dbReference type="Pfam" id="PF00082"/>
    </source>
</evidence>
<dbReference type="InterPro" id="IPR015500">
    <property type="entry name" value="Peptidase_S8_subtilisin-rel"/>
</dbReference>
<dbReference type="PROSITE" id="PS51892">
    <property type="entry name" value="SUBTILASE"/>
    <property type="match status" value="1"/>
</dbReference>
<dbReference type="SUPFAM" id="SSF52743">
    <property type="entry name" value="Subtilisin-like"/>
    <property type="match status" value="1"/>
</dbReference>
<dbReference type="InterPro" id="IPR023828">
    <property type="entry name" value="Peptidase_S8_Ser-AS"/>
</dbReference>
<evidence type="ECO:0000256" key="2">
    <source>
        <dbReference type="ARBA" id="ARBA00022670"/>
    </source>
</evidence>
<dbReference type="EMBL" id="BAAARV010000083">
    <property type="protein sequence ID" value="GAA2378231.1"/>
    <property type="molecule type" value="Genomic_DNA"/>
</dbReference>
<dbReference type="PANTHER" id="PTHR43806">
    <property type="entry name" value="PEPTIDASE S8"/>
    <property type="match status" value="1"/>
</dbReference>
<evidence type="ECO:0000313" key="9">
    <source>
        <dbReference type="Proteomes" id="UP001501444"/>
    </source>
</evidence>
<feature type="transmembrane region" description="Helical" evidence="6">
    <location>
        <begin position="230"/>
        <end position="249"/>
    </location>
</feature>
<proteinExistence type="inferred from homology"/>
<keyword evidence="6" id="KW-0812">Transmembrane</keyword>
<feature type="domain" description="Peptidase S8/S53" evidence="7">
    <location>
        <begin position="477"/>
        <end position="736"/>
    </location>
</feature>
<sequence length="770" mass="79717">MDPGFSISRRARGWALALTILLGLWTVAVVVLPNAVVWLIGDTLVIEGLTMPRVVWVLVALFTFLLAGVPALLLAQLSPVPFARTAGRQWLLAAGFGALLGVARLIPTTFHELYLAVLAALAAIAAAVHMSIKGRLEPRADRDRWMFWLSLAAGLLLLLPWLWVGALGGALESVLALLAALAVSWLATRPVLALTARAATAHNGWAGAALAGLLAGVGLTSLAAGVGEPAVQLMALLCVPPAAFALAALRHKGEPSVVALLTPVLFGPLALVDPDETSLILGLRDGLFWGGVGAAASGVLALLAAIAVLVAFRRARWRTWLSAALAAVIAVIGAVVYVTLGQPGLSGERLFVVMREQADLSGVAAIPNHAERVRQTYERLVATAERSQASLRAALRSRGLSYTPFYLVNGIEVDAGPVAREWLAGRTDVAHVLLNPHLRPLPATESPMHGTAAAPTSPPWNLTLIKADQVWARYSTGKGIVVGSSDSGVDGTHPALRANFRGGDDSWLDPYGPDRTPTDGNGHGTHTMATAVGAGVGVAPGAQWMACENLPRNLGSMANYLTCLQFMLAPYPAGADPWHAGRPDRAPQVLTNSWGCPTVEGCDLYSMRPAIDAFAAAGIFFVAAAGNTGPRCRSITDPPANYAATLTVGAVDRNAHVAEFSSRGPTPDGLTKPDVLAPGEDVLSALPGGGYDYLSGTSMATPHVAGVVALMWSANPALIGDVARTRAILAETATPATPTGKACATPADTTGAGLVDALAAVQAAVALPAH</sequence>
<gene>
    <name evidence="8" type="ORF">GCM10010170_084190</name>
</gene>
<feature type="transmembrane region" description="Helical" evidence="6">
    <location>
        <begin position="287"/>
        <end position="312"/>
    </location>
</feature>
<dbReference type="InterPro" id="IPR036852">
    <property type="entry name" value="Peptidase_S8/S53_dom_sf"/>
</dbReference>
<organism evidence="8 9">
    <name type="scientific">Dactylosporangium salmoneum</name>
    <dbReference type="NCBI Taxonomy" id="53361"/>
    <lineage>
        <taxon>Bacteria</taxon>
        <taxon>Bacillati</taxon>
        <taxon>Actinomycetota</taxon>
        <taxon>Actinomycetes</taxon>
        <taxon>Micromonosporales</taxon>
        <taxon>Micromonosporaceae</taxon>
        <taxon>Dactylosporangium</taxon>
    </lineage>
</organism>
<dbReference type="PRINTS" id="PR00723">
    <property type="entry name" value="SUBTILISIN"/>
</dbReference>
<evidence type="ECO:0000256" key="4">
    <source>
        <dbReference type="ARBA" id="ARBA00022825"/>
    </source>
</evidence>
<dbReference type="Gene3D" id="3.40.50.200">
    <property type="entry name" value="Peptidase S8/S53 domain"/>
    <property type="match status" value="1"/>
</dbReference>
<dbReference type="RefSeq" id="WP_344618236.1">
    <property type="nucleotide sequence ID" value="NZ_BAAARV010000083.1"/>
</dbReference>
<feature type="transmembrane region" description="Helical" evidence="6">
    <location>
        <begin position="319"/>
        <end position="340"/>
    </location>
</feature>
<keyword evidence="6" id="KW-1133">Transmembrane helix</keyword>
<evidence type="ECO:0000313" key="8">
    <source>
        <dbReference type="EMBL" id="GAA2378231.1"/>
    </source>
</evidence>
<feature type="transmembrane region" description="Helical" evidence="6">
    <location>
        <begin position="256"/>
        <end position="272"/>
    </location>
</feature>
<feature type="transmembrane region" description="Helical" evidence="6">
    <location>
        <begin position="113"/>
        <end position="132"/>
    </location>
</feature>
<evidence type="ECO:0000256" key="3">
    <source>
        <dbReference type="ARBA" id="ARBA00022801"/>
    </source>
</evidence>
<feature type="active site" description="Charge relay system" evidence="5">
    <location>
        <position position="523"/>
    </location>
</feature>
<keyword evidence="2 5" id="KW-0645">Protease</keyword>
<dbReference type="PANTHER" id="PTHR43806:SF67">
    <property type="entry name" value="EGF-LIKE DOMAIN-CONTAINING PROTEIN"/>
    <property type="match status" value="1"/>
</dbReference>
<feature type="active site" description="Charge relay system" evidence="5">
    <location>
        <position position="486"/>
    </location>
</feature>
<dbReference type="PROSITE" id="PS00138">
    <property type="entry name" value="SUBTILASE_SER"/>
    <property type="match status" value="1"/>
</dbReference>
<feature type="transmembrane region" description="Helical" evidence="6">
    <location>
        <begin position="144"/>
        <end position="164"/>
    </location>
</feature>
<evidence type="ECO:0000256" key="6">
    <source>
        <dbReference type="SAM" id="Phobius"/>
    </source>
</evidence>
<keyword evidence="3 5" id="KW-0378">Hydrolase</keyword>
<dbReference type="InterPro" id="IPR000209">
    <property type="entry name" value="Peptidase_S8/S53_dom"/>
</dbReference>
<evidence type="ECO:0000256" key="5">
    <source>
        <dbReference type="PROSITE-ProRule" id="PRU01240"/>
    </source>
</evidence>
<reference evidence="8 9" key="1">
    <citation type="journal article" date="2019" name="Int. J. Syst. Evol. Microbiol.">
        <title>The Global Catalogue of Microorganisms (GCM) 10K type strain sequencing project: providing services to taxonomists for standard genome sequencing and annotation.</title>
        <authorList>
            <consortium name="The Broad Institute Genomics Platform"/>
            <consortium name="The Broad Institute Genome Sequencing Center for Infectious Disease"/>
            <person name="Wu L."/>
            <person name="Ma J."/>
        </authorList>
    </citation>
    <scope>NUCLEOTIDE SEQUENCE [LARGE SCALE GENOMIC DNA]</scope>
    <source>
        <strain evidence="8 9">JCM 3272</strain>
    </source>
</reference>
<name>A0ABN3HEY3_9ACTN</name>
<comment type="caution">
    <text evidence="8">The sequence shown here is derived from an EMBL/GenBank/DDBJ whole genome shotgun (WGS) entry which is preliminary data.</text>
</comment>
<feature type="transmembrane region" description="Helical" evidence="6">
    <location>
        <begin position="14"/>
        <end position="41"/>
    </location>
</feature>
<feature type="transmembrane region" description="Helical" evidence="6">
    <location>
        <begin position="89"/>
        <end position="107"/>
    </location>
</feature>
<keyword evidence="6" id="KW-0472">Membrane</keyword>
<feature type="transmembrane region" description="Helical" evidence="6">
    <location>
        <begin position="53"/>
        <end position="77"/>
    </location>
</feature>
<dbReference type="InterPro" id="IPR050131">
    <property type="entry name" value="Peptidase_S8_subtilisin-like"/>
</dbReference>
<keyword evidence="4 5" id="KW-0720">Serine protease</keyword>